<proteinExistence type="predicted"/>
<evidence type="ECO:0000313" key="3">
    <source>
        <dbReference type="Proteomes" id="UP001595556"/>
    </source>
</evidence>
<evidence type="ECO:0000259" key="1">
    <source>
        <dbReference type="Pfam" id="PF09937"/>
    </source>
</evidence>
<reference evidence="3" key="1">
    <citation type="journal article" date="2019" name="Int. J. Syst. Evol. Microbiol.">
        <title>The Global Catalogue of Microorganisms (GCM) 10K type strain sequencing project: providing services to taxonomists for standard genome sequencing and annotation.</title>
        <authorList>
            <consortium name="The Broad Institute Genomics Platform"/>
            <consortium name="The Broad Institute Genome Sequencing Center for Infectious Disease"/>
            <person name="Wu L."/>
            <person name="Ma J."/>
        </authorList>
    </citation>
    <scope>NUCLEOTIDE SEQUENCE [LARGE SCALE GENOMIC DNA]</scope>
    <source>
        <strain evidence="3">KCTC 52168</strain>
    </source>
</reference>
<dbReference type="InterPro" id="IPR018683">
    <property type="entry name" value="DUF2169"/>
</dbReference>
<sequence>MELINATRMTVGYTMGMEPSGRELLVVAIKGTFKLPAPGEANVALADEQMPLVMADTFFGEPGLSAPRMDIDYAPRKHACDVLLVGSAHSPGGRPACRVQVGMKVGPLVKSFNAVGNRHWQVTPLTLNVSDIEPFVQMPIDYGHAFGGVDNSTEGKESAYLRNPAGRGYARTTKTGWLDGRPLPNTEAMNEHVSSPGGNYTPASFGVIGRHWQPRIGFAGTYDDAWLADHFPFLPPDFDERYFQAAPADQQLPIPKAPLEVALLNLTPDGRRSFMLPYFEAPVHVFPKNGEREDHVAQLDTIVFEPDAERFTMTWRLTRPLKRNMLEIAQVLVGRKGREWWQQREQVVFPIPVVMVPMEKPEEADA</sequence>
<accession>A0ABV7H1S4</accession>
<dbReference type="EMBL" id="JBHRTI010000004">
    <property type="protein sequence ID" value="MFC3147557.1"/>
    <property type="molecule type" value="Genomic_DNA"/>
</dbReference>
<name>A0ABV7H1S4_9BURK</name>
<organism evidence="2 3">
    <name type="scientific">Piscinibacterium candidicorallinum</name>
    <dbReference type="NCBI Taxonomy" id="1793872"/>
    <lineage>
        <taxon>Bacteria</taxon>
        <taxon>Pseudomonadati</taxon>
        <taxon>Pseudomonadota</taxon>
        <taxon>Betaproteobacteria</taxon>
        <taxon>Burkholderiales</taxon>
        <taxon>Piscinibacterium</taxon>
    </lineage>
</organism>
<evidence type="ECO:0000313" key="2">
    <source>
        <dbReference type="EMBL" id="MFC3147557.1"/>
    </source>
</evidence>
<comment type="caution">
    <text evidence="2">The sequence shown here is derived from an EMBL/GenBank/DDBJ whole genome shotgun (WGS) entry which is preliminary data.</text>
</comment>
<keyword evidence="3" id="KW-1185">Reference proteome</keyword>
<dbReference type="Proteomes" id="UP001595556">
    <property type="component" value="Unassembled WGS sequence"/>
</dbReference>
<gene>
    <name evidence="2" type="ORF">ACFOEN_07875</name>
</gene>
<protein>
    <submittedName>
        <fullName evidence="2">DUF2169 domain-containing protein</fullName>
    </submittedName>
</protein>
<feature type="domain" description="DUF2169" evidence="1">
    <location>
        <begin position="21"/>
        <end position="316"/>
    </location>
</feature>
<dbReference type="Pfam" id="PF09937">
    <property type="entry name" value="DUF2169"/>
    <property type="match status" value="1"/>
</dbReference>
<dbReference type="RefSeq" id="WP_377302779.1">
    <property type="nucleotide sequence ID" value="NZ_CP180191.1"/>
</dbReference>